<evidence type="ECO:0000256" key="1">
    <source>
        <dbReference type="SAM" id="MobiDB-lite"/>
    </source>
</evidence>
<keyword evidence="3" id="KW-1185">Reference proteome</keyword>
<name>A0ABN7ZEK2_9BURK</name>
<feature type="region of interest" description="Disordered" evidence="1">
    <location>
        <begin position="121"/>
        <end position="154"/>
    </location>
</feature>
<dbReference type="RefSeq" id="WP_224044648.1">
    <property type="nucleotide sequence ID" value="NZ_CAJZAH010000011.1"/>
</dbReference>
<dbReference type="Proteomes" id="UP000721236">
    <property type="component" value="Unassembled WGS sequence"/>
</dbReference>
<proteinExistence type="predicted"/>
<evidence type="ECO:0000313" key="2">
    <source>
        <dbReference type="EMBL" id="CAG9184400.1"/>
    </source>
</evidence>
<sequence>MTGAQRPREWTAALTSPTRGVMDATPGAWSRSPATIERVLVREVLPGELPHAPTGAVDQPTDVATAIHQAMTDLARDLGCFYSDAIPHNAGLFIPGEARACANPADAIRRLFAHVHAGGLIHRPPPLQADPPKARASKEVPSPIDPRQVALFSE</sequence>
<organism evidence="2 3">
    <name type="scientific">Cupriavidus respiraculi</name>
    <dbReference type="NCBI Taxonomy" id="195930"/>
    <lineage>
        <taxon>Bacteria</taxon>
        <taxon>Pseudomonadati</taxon>
        <taxon>Pseudomonadota</taxon>
        <taxon>Betaproteobacteria</taxon>
        <taxon>Burkholderiales</taxon>
        <taxon>Burkholderiaceae</taxon>
        <taxon>Cupriavidus</taxon>
    </lineage>
</organism>
<comment type="caution">
    <text evidence="2">The sequence shown here is derived from an EMBL/GenBank/DDBJ whole genome shotgun (WGS) entry which is preliminary data.</text>
</comment>
<reference evidence="2 3" key="1">
    <citation type="submission" date="2021-08" db="EMBL/GenBank/DDBJ databases">
        <authorList>
            <person name="Peeters C."/>
        </authorList>
    </citation>
    <scope>NUCLEOTIDE SEQUENCE [LARGE SCALE GENOMIC DNA]</scope>
    <source>
        <strain evidence="2 3">LMG 21510</strain>
    </source>
</reference>
<gene>
    <name evidence="2" type="ORF">LMG21510_05089</name>
</gene>
<evidence type="ECO:0000313" key="3">
    <source>
        <dbReference type="Proteomes" id="UP000721236"/>
    </source>
</evidence>
<accession>A0ABN7ZEK2</accession>
<protein>
    <submittedName>
        <fullName evidence="2">Uncharacterized protein</fullName>
    </submittedName>
</protein>
<dbReference type="EMBL" id="CAJZAH010000011">
    <property type="protein sequence ID" value="CAG9184400.1"/>
    <property type="molecule type" value="Genomic_DNA"/>
</dbReference>